<evidence type="ECO:0000313" key="2">
    <source>
        <dbReference type="Proteomes" id="UP000737402"/>
    </source>
</evidence>
<name>A0ABS2P2L3_9BACI</name>
<accession>A0ABS2P2L3</accession>
<reference evidence="1 2" key="1">
    <citation type="submission" date="2021-01" db="EMBL/GenBank/DDBJ databases">
        <title>Genomic Encyclopedia of Type Strains, Phase IV (KMG-IV): sequencing the most valuable type-strain genomes for metagenomic binning, comparative biology and taxonomic classification.</title>
        <authorList>
            <person name="Goeker M."/>
        </authorList>
    </citation>
    <scope>NUCLEOTIDE SEQUENCE [LARGE SCALE GENOMIC DNA]</scope>
    <source>
        <strain evidence="1 2">DSM 25879</strain>
    </source>
</reference>
<evidence type="ECO:0000313" key="1">
    <source>
        <dbReference type="EMBL" id="MBM7621172.1"/>
    </source>
</evidence>
<dbReference type="Proteomes" id="UP000737402">
    <property type="component" value="Unassembled WGS sequence"/>
</dbReference>
<sequence>MTVVLVFIGVMKTVSLQEDRSFGFHRVDEDRFSTEGP</sequence>
<dbReference type="EMBL" id="JAFBED010000006">
    <property type="protein sequence ID" value="MBM7621172.1"/>
    <property type="molecule type" value="Genomic_DNA"/>
</dbReference>
<keyword evidence="2" id="KW-1185">Reference proteome</keyword>
<comment type="caution">
    <text evidence="1">The sequence shown here is derived from an EMBL/GenBank/DDBJ whole genome shotgun (WGS) entry which is preliminary data.</text>
</comment>
<protein>
    <submittedName>
        <fullName evidence="1">Uncharacterized protein</fullName>
    </submittedName>
</protein>
<proteinExistence type="predicted"/>
<gene>
    <name evidence="1" type="ORF">JOC95_003045</name>
</gene>
<organism evidence="1 2">
    <name type="scientific">Sutcliffiella tianshenii</name>
    <dbReference type="NCBI Taxonomy" id="1463404"/>
    <lineage>
        <taxon>Bacteria</taxon>
        <taxon>Bacillati</taxon>
        <taxon>Bacillota</taxon>
        <taxon>Bacilli</taxon>
        <taxon>Bacillales</taxon>
        <taxon>Bacillaceae</taxon>
        <taxon>Sutcliffiella</taxon>
    </lineage>
</organism>